<proteinExistence type="predicted"/>
<dbReference type="SMART" id="SM00331">
    <property type="entry name" value="PP2C_SIG"/>
    <property type="match status" value="1"/>
</dbReference>
<dbReference type="CDD" id="cd00143">
    <property type="entry name" value="PP2Cc"/>
    <property type="match status" value="1"/>
</dbReference>
<dbReference type="EMBL" id="BAABRT010000015">
    <property type="protein sequence ID" value="GAA5525415.1"/>
    <property type="molecule type" value="Genomic_DNA"/>
</dbReference>
<dbReference type="RefSeq" id="WP_345551096.1">
    <property type="nucleotide sequence ID" value="NZ_BAABRT010000015.1"/>
</dbReference>
<protein>
    <submittedName>
        <fullName evidence="2">Protein phosphatase PrpC</fullName>
    </submittedName>
</protein>
<name>A0ABP9WTH2_9GAMM</name>
<accession>A0ABP9WTH2</accession>
<dbReference type="InterPro" id="IPR001932">
    <property type="entry name" value="PPM-type_phosphatase-like_dom"/>
</dbReference>
<evidence type="ECO:0000313" key="3">
    <source>
        <dbReference type="Proteomes" id="UP001408594"/>
    </source>
</evidence>
<keyword evidence="3" id="KW-1185">Reference proteome</keyword>
<gene>
    <name evidence="2" type="primary">prpC_2</name>
    <name evidence="2" type="ORF">Maes01_01984</name>
</gene>
<dbReference type="InterPro" id="IPR036457">
    <property type="entry name" value="PPM-type-like_dom_sf"/>
</dbReference>
<evidence type="ECO:0000313" key="2">
    <source>
        <dbReference type="EMBL" id="GAA5525415.1"/>
    </source>
</evidence>
<dbReference type="SMART" id="SM00332">
    <property type="entry name" value="PP2Cc"/>
    <property type="match status" value="1"/>
</dbReference>
<dbReference type="Proteomes" id="UP001408594">
    <property type="component" value="Unassembled WGS sequence"/>
</dbReference>
<evidence type="ECO:0000259" key="1">
    <source>
        <dbReference type="PROSITE" id="PS51746"/>
    </source>
</evidence>
<reference evidence="2 3" key="1">
    <citation type="submission" date="2024-02" db="EMBL/GenBank/DDBJ databases">
        <title>Microbulbifer aestuariivivens NBRC 112533.</title>
        <authorList>
            <person name="Ichikawa N."/>
            <person name="Katano-Makiyama Y."/>
            <person name="Hidaka K."/>
        </authorList>
    </citation>
    <scope>NUCLEOTIDE SEQUENCE [LARGE SCALE GENOMIC DNA]</scope>
    <source>
        <strain evidence="2 3">NBRC 112533</strain>
    </source>
</reference>
<organism evidence="2 3">
    <name type="scientific">Microbulbifer aestuariivivens</name>
    <dbReference type="NCBI Taxonomy" id="1908308"/>
    <lineage>
        <taxon>Bacteria</taxon>
        <taxon>Pseudomonadati</taxon>
        <taxon>Pseudomonadota</taxon>
        <taxon>Gammaproteobacteria</taxon>
        <taxon>Cellvibrionales</taxon>
        <taxon>Microbulbiferaceae</taxon>
        <taxon>Microbulbifer</taxon>
    </lineage>
</organism>
<comment type="caution">
    <text evidence="2">The sequence shown here is derived from an EMBL/GenBank/DDBJ whole genome shotgun (WGS) entry which is preliminary data.</text>
</comment>
<dbReference type="Pfam" id="PF13672">
    <property type="entry name" value="PP2C_2"/>
    <property type="match status" value="1"/>
</dbReference>
<dbReference type="Gene3D" id="3.60.40.10">
    <property type="entry name" value="PPM-type phosphatase domain"/>
    <property type="match status" value="1"/>
</dbReference>
<feature type="domain" description="PPM-type phosphatase" evidence="1">
    <location>
        <begin position="5"/>
        <end position="234"/>
    </location>
</feature>
<sequence>MRVTSIAVSEVGKVRAHNEDAVFADDELGLWLVADGMGGHAAGEVASRLAVATVVEEVKAGSELKDAVKRAHSVIKVAARENREQAGMGTTIVALRRCQNRFTLVWSGDSRAYGWSCSEAFSQLTTDHSFVGDMVARGILTVQEAEDHPDRHLISQALGISSIPHLRPEEMEFRPRRHGGVLLCSDGVSDMLGAARLAEICGGGGDLQETSARLTRAIENTPASDNYSFVLLDYQLAGVAQRFCRWWRG</sequence>
<dbReference type="PROSITE" id="PS51746">
    <property type="entry name" value="PPM_2"/>
    <property type="match status" value="1"/>
</dbReference>
<dbReference type="SUPFAM" id="SSF81606">
    <property type="entry name" value="PP2C-like"/>
    <property type="match status" value="1"/>
</dbReference>